<organism evidence="2 3">
    <name type="scientific">Drosophila mojavensis</name>
    <name type="common">Fruit fly</name>
    <dbReference type="NCBI Taxonomy" id="7230"/>
    <lineage>
        <taxon>Eukaryota</taxon>
        <taxon>Metazoa</taxon>
        <taxon>Ecdysozoa</taxon>
        <taxon>Arthropoda</taxon>
        <taxon>Hexapoda</taxon>
        <taxon>Insecta</taxon>
        <taxon>Pterygota</taxon>
        <taxon>Neoptera</taxon>
        <taxon>Endopterygota</taxon>
        <taxon>Diptera</taxon>
        <taxon>Brachycera</taxon>
        <taxon>Muscomorpha</taxon>
        <taxon>Ephydroidea</taxon>
        <taxon>Drosophilidae</taxon>
        <taxon>Drosophila</taxon>
    </lineage>
</organism>
<protein>
    <submittedName>
        <fullName evidence="2">Uncharacterized protein</fullName>
    </submittedName>
</protein>
<reference evidence="2 3" key="1">
    <citation type="journal article" date="2007" name="Nature">
        <title>Evolution of genes and genomes on the Drosophila phylogeny.</title>
        <authorList>
            <consortium name="Drosophila 12 Genomes Consortium"/>
            <person name="Clark A.G."/>
            <person name="Eisen M.B."/>
            <person name="Smith D.R."/>
            <person name="Bergman C.M."/>
            <person name="Oliver B."/>
            <person name="Markow T.A."/>
            <person name="Kaufman T.C."/>
            <person name="Kellis M."/>
            <person name="Gelbart W."/>
            <person name="Iyer V.N."/>
            <person name="Pollard D.A."/>
            <person name="Sackton T.B."/>
            <person name="Larracuente A.M."/>
            <person name="Singh N.D."/>
            <person name="Abad J.P."/>
            <person name="Abt D.N."/>
            <person name="Adryan B."/>
            <person name="Aguade M."/>
            <person name="Akashi H."/>
            <person name="Anderson W.W."/>
            <person name="Aquadro C.F."/>
            <person name="Ardell D.H."/>
            <person name="Arguello R."/>
            <person name="Artieri C.G."/>
            <person name="Barbash D.A."/>
            <person name="Barker D."/>
            <person name="Barsanti P."/>
            <person name="Batterham P."/>
            <person name="Batzoglou S."/>
            <person name="Begun D."/>
            <person name="Bhutkar A."/>
            <person name="Blanco E."/>
            <person name="Bosak S.A."/>
            <person name="Bradley R.K."/>
            <person name="Brand A.D."/>
            <person name="Brent M.R."/>
            <person name="Brooks A.N."/>
            <person name="Brown R.H."/>
            <person name="Butlin R.K."/>
            <person name="Caggese C."/>
            <person name="Calvi B.R."/>
            <person name="Bernardo de Carvalho A."/>
            <person name="Caspi A."/>
            <person name="Castrezana S."/>
            <person name="Celniker S.E."/>
            <person name="Chang J.L."/>
            <person name="Chapple C."/>
            <person name="Chatterji S."/>
            <person name="Chinwalla A."/>
            <person name="Civetta A."/>
            <person name="Clifton S.W."/>
            <person name="Comeron J.M."/>
            <person name="Costello J.C."/>
            <person name="Coyne J.A."/>
            <person name="Daub J."/>
            <person name="David R.G."/>
            <person name="Delcher A.L."/>
            <person name="Delehaunty K."/>
            <person name="Do C.B."/>
            <person name="Ebling H."/>
            <person name="Edwards K."/>
            <person name="Eickbush T."/>
            <person name="Evans J.D."/>
            <person name="Filipski A."/>
            <person name="Findeiss S."/>
            <person name="Freyhult E."/>
            <person name="Fulton L."/>
            <person name="Fulton R."/>
            <person name="Garcia A.C."/>
            <person name="Gardiner A."/>
            <person name="Garfield D.A."/>
            <person name="Garvin B.E."/>
            <person name="Gibson G."/>
            <person name="Gilbert D."/>
            <person name="Gnerre S."/>
            <person name="Godfrey J."/>
            <person name="Good R."/>
            <person name="Gotea V."/>
            <person name="Gravely B."/>
            <person name="Greenberg A.J."/>
            <person name="Griffiths-Jones S."/>
            <person name="Gross S."/>
            <person name="Guigo R."/>
            <person name="Gustafson E.A."/>
            <person name="Haerty W."/>
            <person name="Hahn M.W."/>
            <person name="Halligan D.L."/>
            <person name="Halpern A.L."/>
            <person name="Halter G.M."/>
            <person name="Han M.V."/>
            <person name="Heger A."/>
            <person name="Hillier L."/>
            <person name="Hinrichs A.S."/>
            <person name="Holmes I."/>
            <person name="Hoskins R.A."/>
            <person name="Hubisz M.J."/>
            <person name="Hultmark D."/>
            <person name="Huntley M.A."/>
            <person name="Jaffe D.B."/>
            <person name="Jagadeeshan S."/>
            <person name="Jeck W.R."/>
            <person name="Johnson J."/>
            <person name="Jones C.D."/>
            <person name="Jordan W.C."/>
            <person name="Karpen G.H."/>
            <person name="Kataoka E."/>
            <person name="Keightley P.D."/>
            <person name="Kheradpour P."/>
            <person name="Kirkness E.F."/>
            <person name="Koerich L.B."/>
            <person name="Kristiansen K."/>
            <person name="Kudrna D."/>
            <person name="Kulathinal R.J."/>
            <person name="Kumar S."/>
            <person name="Kwok R."/>
            <person name="Lander E."/>
            <person name="Langley C.H."/>
            <person name="Lapoint R."/>
            <person name="Lazzaro B.P."/>
            <person name="Lee S.J."/>
            <person name="Levesque L."/>
            <person name="Li R."/>
            <person name="Lin C.F."/>
            <person name="Lin M.F."/>
            <person name="Lindblad-Toh K."/>
            <person name="Llopart A."/>
            <person name="Long M."/>
            <person name="Low L."/>
            <person name="Lozovsky E."/>
            <person name="Lu J."/>
            <person name="Luo M."/>
            <person name="Machado C.A."/>
            <person name="Makalowski W."/>
            <person name="Marzo M."/>
            <person name="Matsuda M."/>
            <person name="Matzkin L."/>
            <person name="McAllister B."/>
            <person name="McBride C.S."/>
            <person name="McKernan B."/>
            <person name="McKernan K."/>
            <person name="Mendez-Lago M."/>
            <person name="Minx P."/>
            <person name="Mollenhauer M.U."/>
            <person name="Montooth K."/>
            <person name="Mount S.M."/>
            <person name="Mu X."/>
            <person name="Myers E."/>
            <person name="Negre B."/>
            <person name="Newfeld S."/>
            <person name="Nielsen R."/>
            <person name="Noor M.A."/>
            <person name="O'Grady P."/>
            <person name="Pachter L."/>
            <person name="Papaceit M."/>
            <person name="Parisi M.J."/>
            <person name="Parisi M."/>
            <person name="Parts L."/>
            <person name="Pedersen J.S."/>
            <person name="Pesole G."/>
            <person name="Phillippy A.M."/>
            <person name="Ponting C.P."/>
            <person name="Pop M."/>
            <person name="Porcelli D."/>
            <person name="Powell J.R."/>
            <person name="Prohaska S."/>
            <person name="Pruitt K."/>
            <person name="Puig M."/>
            <person name="Quesneville H."/>
            <person name="Ram K.R."/>
            <person name="Rand D."/>
            <person name="Rasmussen M.D."/>
            <person name="Reed L.K."/>
            <person name="Reenan R."/>
            <person name="Reily A."/>
            <person name="Remington K.A."/>
            <person name="Rieger T.T."/>
            <person name="Ritchie M.G."/>
            <person name="Robin C."/>
            <person name="Rogers Y.H."/>
            <person name="Rohde C."/>
            <person name="Rozas J."/>
            <person name="Rubenfield M.J."/>
            <person name="Ruiz A."/>
            <person name="Russo S."/>
            <person name="Salzberg S.L."/>
            <person name="Sanchez-Gracia A."/>
            <person name="Saranga D.J."/>
            <person name="Sato H."/>
            <person name="Schaeffer S.W."/>
            <person name="Schatz M.C."/>
            <person name="Schlenke T."/>
            <person name="Schwartz R."/>
            <person name="Segarra C."/>
            <person name="Singh R.S."/>
            <person name="Sirot L."/>
            <person name="Sirota M."/>
            <person name="Sisneros N.B."/>
            <person name="Smith C.D."/>
            <person name="Smith T.F."/>
            <person name="Spieth J."/>
            <person name="Stage D.E."/>
            <person name="Stark A."/>
            <person name="Stephan W."/>
            <person name="Strausberg R.L."/>
            <person name="Strempel S."/>
            <person name="Sturgill D."/>
            <person name="Sutton G."/>
            <person name="Sutton G.G."/>
            <person name="Tao W."/>
            <person name="Teichmann S."/>
            <person name="Tobari Y.N."/>
            <person name="Tomimura Y."/>
            <person name="Tsolas J.M."/>
            <person name="Valente V.L."/>
            <person name="Venter E."/>
            <person name="Venter J.C."/>
            <person name="Vicario S."/>
            <person name="Vieira F.G."/>
            <person name="Vilella A.J."/>
            <person name="Villasante A."/>
            <person name="Walenz B."/>
            <person name="Wang J."/>
            <person name="Wasserman M."/>
            <person name="Watts T."/>
            <person name="Wilson D."/>
            <person name="Wilson R.K."/>
            <person name="Wing R.A."/>
            <person name="Wolfner M.F."/>
            <person name="Wong A."/>
            <person name="Wong G.K."/>
            <person name="Wu C.I."/>
            <person name="Wu G."/>
            <person name="Yamamoto D."/>
            <person name="Yang H.P."/>
            <person name="Yang S.P."/>
            <person name="Yorke J.A."/>
            <person name="Yoshida K."/>
            <person name="Zdobnov E."/>
            <person name="Zhang P."/>
            <person name="Zhang Y."/>
            <person name="Zimin A.V."/>
            <person name="Baldwin J."/>
            <person name="Abdouelleil A."/>
            <person name="Abdulkadir J."/>
            <person name="Abebe A."/>
            <person name="Abera B."/>
            <person name="Abreu J."/>
            <person name="Acer S.C."/>
            <person name="Aftuck L."/>
            <person name="Alexander A."/>
            <person name="An P."/>
            <person name="Anderson E."/>
            <person name="Anderson S."/>
            <person name="Arachi H."/>
            <person name="Azer M."/>
            <person name="Bachantsang P."/>
            <person name="Barry A."/>
            <person name="Bayul T."/>
            <person name="Berlin A."/>
            <person name="Bessette D."/>
            <person name="Bloom T."/>
            <person name="Blye J."/>
            <person name="Boguslavskiy L."/>
            <person name="Bonnet C."/>
            <person name="Boukhgalter B."/>
            <person name="Bourzgui I."/>
            <person name="Brown A."/>
            <person name="Cahill P."/>
            <person name="Channer S."/>
            <person name="Cheshatsang Y."/>
            <person name="Chuda L."/>
            <person name="Citroen M."/>
            <person name="Collymore A."/>
            <person name="Cooke P."/>
            <person name="Costello M."/>
            <person name="D'Aco K."/>
            <person name="Daza R."/>
            <person name="De Haan G."/>
            <person name="DeGray S."/>
            <person name="DeMaso C."/>
            <person name="Dhargay N."/>
            <person name="Dooley K."/>
            <person name="Dooley E."/>
            <person name="Doricent M."/>
            <person name="Dorje P."/>
            <person name="Dorjee K."/>
            <person name="Dupes A."/>
            <person name="Elong R."/>
            <person name="Falk J."/>
            <person name="Farina A."/>
            <person name="Faro S."/>
            <person name="Ferguson D."/>
            <person name="Fisher S."/>
            <person name="Foley C.D."/>
            <person name="Franke A."/>
            <person name="Friedrich D."/>
            <person name="Gadbois L."/>
            <person name="Gearin G."/>
            <person name="Gearin C.R."/>
            <person name="Giannoukos G."/>
            <person name="Goode T."/>
            <person name="Graham J."/>
            <person name="Grandbois E."/>
            <person name="Grewal S."/>
            <person name="Gyaltsen K."/>
            <person name="Hafez N."/>
            <person name="Hagos B."/>
            <person name="Hall J."/>
            <person name="Henson C."/>
            <person name="Hollinger A."/>
            <person name="Honan T."/>
            <person name="Huard M.D."/>
            <person name="Hughes L."/>
            <person name="Hurhula B."/>
            <person name="Husby M.E."/>
            <person name="Kamat A."/>
            <person name="Kanga B."/>
            <person name="Kashin S."/>
            <person name="Khazanovich D."/>
            <person name="Kisner P."/>
            <person name="Lance K."/>
            <person name="Lara M."/>
            <person name="Lee W."/>
            <person name="Lennon N."/>
            <person name="Letendre F."/>
            <person name="LeVine R."/>
            <person name="Lipovsky A."/>
            <person name="Liu X."/>
            <person name="Liu J."/>
            <person name="Liu S."/>
            <person name="Lokyitsang T."/>
            <person name="Lokyitsang Y."/>
            <person name="Lubonja R."/>
            <person name="Lui A."/>
            <person name="MacDonald P."/>
            <person name="Magnisalis V."/>
            <person name="Maru K."/>
            <person name="Matthews C."/>
            <person name="McCusker W."/>
            <person name="McDonough S."/>
            <person name="Mehta T."/>
            <person name="Meldrim J."/>
            <person name="Meneus L."/>
            <person name="Mihai O."/>
            <person name="Mihalev A."/>
            <person name="Mihova T."/>
            <person name="Mittelman R."/>
            <person name="Mlenga V."/>
            <person name="Montmayeur A."/>
            <person name="Mulrain L."/>
            <person name="Navidi A."/>
            <person name="Naylor J."/>
            <person name="Negash T."/>
            <person name="Nguyen T."/>
            <person name="Nguyen N."/>
            <person name="Nicol R."/>
            <person name="Norbu C."/>
            <person name="Norbu N."/>
            <person name="Novod N."/>
            <person name="O'Neill B."/>
            <person name="Osman S."/>
            <person name="Markiewicz E."/>
            <person name="Oyono O.L."/>
            <person name="Patti C."/>
            <person name="Phunkhang P."/>
            <person name="Pierre F."/>
            <person name="Priest M."/>
            <person name="Raghuraman S."/>
            <person name="Rege F."/>
            <person name="Reyes R."/>
            <person name="Rise C."/>
            <person name="Rogov P."/>
            <person name="Ross K."/>
            <person name="Ryan E."/>
            <person name="Settipalli S."/>
            <person name="Shea T."/>
            <person name="Sherpa N."/>
            <person name="Shi L."/>
            <person name="Shih D."/>
            <person name="Sparrow T."/>
            <person name="Spaulding J."/>
            <person name="Stalker J."/>
            <person name="Stange-Thomann N."/>
            <person name="Stavropoulos S."/>
            <person name="Stone C."/>
            <person name="Strader C."/>
            <person name="Tesfaye S."/>
            <person name="Thomson T."/>
            <person name="Thoulutsang Y."/>
            <person name="Thoulutsang D."/>
            <person name="Topham K."/>
            <person name="Topping I."/>
            <person name="Tsamla T."/>
            <person name="Vassiliev H."/>
            <person name="Vo A."/>
            <person name="Wangchuk T."/>
            <person name="Wangdi T."/>
            <person name="Weiand M."/>
            <person name="Wilkinson J."/>
            <person name="Wilson A."/>
            <person name="Yadav S."/>
            <person name="Young G."/>
            <person name="Yu Q."/>
            <person name="Zembek L."/>
            <person name="Zhong D."/>
            <person name="Zimmer A."/>
            <person name="Zwirko Z."/>
            <person name="Jaffe D.B."/>
            <person name="Alvarez P."/>
            <person name="Brockman W."/>
            <person name="Butler J."/>
            <person name="Chin C."/>
            <person name="Gnerre S."/>
            <person name="Grabherr M."/>
            <person name="Kleber M."/>
            <person name="Mauceli E."/>
            <person name="MacCallum I."/>
        </authorList>
    </citation>
    <scope>NUCLEOTIDE SEQUENCE [LARGE SCALE GENOMIC DNA]</scope>
    <source>
        <strain evidence="3">Tucson 15081-1352.22</strain>
    </source>
</reference>
<dbReference type="HOGENOM" id="CLU_967308_0_0_1"/>
<dbReference type="AlphaFoldDB" id="B4L6H1"/>
<gene>
    <name evidence="2" type="primary">Dmoj\GI16184</name>
    <name evidence="2" type="ORF">Dmoj_GI16184</name>
</gene>
<dbReference type="OrthoDB" id="7883948at2759"/>
<proteinExistence type="predicted"/>
<accession>B4L6H1</accession>
<sequence length="294" mass="35267">MDIFIKMPDVPSRDEVQNLSLDEYFRLYVQNKPVMRKRSTYPYPGSYGPAQYSGRYPSQAQQRRRYERSHYFAPEYQRQQQEQQQKLLKQQKSPQQQQEQQPESMFMDLDILNNLRQEMELLRKQCVSEYRQLEHRLGVQRAEGIQEMRRLLERHHYARHTLQMRIHDAERIYRQRDIDDQSIMQLRKQQQKLKQEQQEKAADSLEINNNDVSGTPEHELLKLPRLKSPELPHWYISPTHAKEDPKDSEFKLDDVDFGGTGISTKEVIAEIQEEMEDDINSDMLYIPTNFSLHE</sequence>
<feature type="compositionally biased region" description="Low complexity" evidence="1">
    <location>
        <begin position="79"/>
        <end position="104"/>
    </location>
</feature>
<evidence type="ECO:0000313" key="3">
    <source>
        <dbReference type="Proteomes" id="UP000009192"/>
    </source>
</evidence>
<name>B4L6H1_DROMO</name>
<keyword evidence="3" id="KW-1185">Reference proteome</keyword>
<dbReference type="InParanoid" id="B4L6H1"/>
<dbReference type="EMBL" id="CH933812">
    <property type="protein sequence ID" value="EDW05967.2"/>
    <property type="molecule type" value="Genomic_DNA"/>
</dbReference>
<evidence type="ECO:0000256" key="1">
    <source>
        <dbReference type="SAM" id="MobiDB-lite"/>
    </source>
</evidence>
<evidence type="ECO:0000313" key="2">
    <source>
        <dbReference type="EMBL" id="EDW05967.2"/>
    </source>
</evidence>
<dbReference type="Proteomes" id="UP000009192">
    <property type="component" value="Unassembled WGS sequence"/>
</dbReference>
<feature type="region of interest" description="Disordered" evidence="1">
    <location>
        <begin position="38"/>
        <end position="104"/>
    </location>
</feature>
<dbReference type="KEGG" id="dmo:Dmoj_GI16184"/>